<evidence type="ECO:0000313" key="5">
    <source>
        <dbReference type="Proteomes" id="UP000429607"/>
    </source>
</evidence>
<feature type="signal peptide" evidence="1">
    <location>
        <begin position="1"/>
        <end position="16"/>
    </location>
</feature>
<feature type="chain" id="PRO_5036165139" description="Secreted protein" evidence="1">
    <location>
        <begin position="17"/>
        <end position="63"/>
    </location>
</feature>
<evidence type="ECO:0008006" key="8">
    <source>
        <dbReference type="Google" id="ProtNLM"/>
    </source>
</evidence>
<proteinExistence type="predicted"/>
<reference evidence="5 7" key="1">
    <citation type="submission" date="2018-09" db="EMBL/GenBank/DDBJ databases">
        <title>Genomic investigation of the strawberry pathogen Phytophthora fragariae indicates pathogenicity is determined by transcriptional variation in three key races.</title>
        <authorList>
            <person name="Adams T.M."/>
            <person name="Armitage A.D."/>
            <person name="Sobczyk M.K."/>
            <person name="Bates H.J."/>
            <person name="Dunwell J.M."/>
            <person name="Nellist C.F."/>
            <person name="Harrison R.J."/>
        </authorList>
    </citation>
    <scope>NUCLEOTIDE SEQUENCE [LARGE SCALE GENOMIC DNA]</scope>
    <source>
        <strain evidence="3 5">SCRP249</strain>
        <strain evidence="2 7">SCRP324</strain>
        <strain evidence="4 6">SCRP333</strain>
    </source>
</reference>
<protein>
    <recommendedName>
        <fullName evidence="8">Secreted protein</fullName>
    </recommendedName>
</protein>
<evidence type="ECO:0000313" key="6">
    <source>
        <dbReference type="Proteomes" id="UP000434957"/>
    </source>
</evidence>
<evidence type="ECO:0000313" key="3">
    <source>
        <dbReference type="EMBL" id="KAE9034353.1"/>
    </source>
</evidence>
<dbReference type="Proteomes" id="UP000434957">
    <property type="component" value="Unassembled WGS sequence"/>
</dbReference>
<name>A0A6A3MI91_9STRA</name>
<dbReference type="Proteomes" id="UP000429607">
    <property type="component" value="Unassembled WGS sequence"/>
</dbReference>
<keyword evidence="6" id="KW-1185">Reference proteome</keyword>
<dbReference type="Proteomes" id="UP000435112">
    <property type="component" value="Unassembled WGS sequence"/>
</dbReference>
<accession>A0A6A3MI91</accession>
<sequence length="63" mass="6711">MRPLMMLLTPLPLAQYQLAPGTTSTTPPSSCVINTINARSPGSSMMHSGRMLCATHLARSPLT</sequence>
<evidence type="ECO:0000256" key="1">
    <source>
        <dbReference type="SAM" id="SignalP"/>
    </source>
</evidence>
<evidence type="ECO:0000313" key="4">
    <source>
        <dbReference type="EMBL" id="KAE9358179.1"/>
    </source>
</evidence>
<dbReference type="AlphaFoldDB" id="A0A6A3MI91"/>
<dbReference type="EMBL" id="QXFT01000039">
    <property type="protein sequence ID" value="KAE9358179.1"/>
    <property type="molecule type" value="Genomic_DNA"/>
</dbReference>
<comment type="caution">
    <text evidence="2">The sequence shown here is derived from an EMBL/GenBank/DDBJ whole genome shotgun (WGS) entry which is preliminary data.</text>
</comment>
<organism evidence="2 7">
    <name type="scientific">Phytophthora rubi</name>
    <dbReference type="NCBI Taxonomy" id="129364"/>
    <lineage>
        <taxon>Eukaryota</taxon>
        <taxon>Sar</taxon>
        <taxon>Stramenopiles</taxon>
        <taxon>Oomycota</taxon>
        <taxon>Peronosporomycetes</taxon>
        <taxon>Peronosporales</taxon>
        <taxon>Peronosporaceae</taxon>
        <taxon>Phytophthora</taxon>
    </lineage>
</organism>
<dbReference type="OrthoDB" id="10365542at2759"/>
<evidence type="ECO:0000313" key="2">
    <source>
        <dbReference type="EMBL" id="KAE9030597.1"/>
    </source>
</evidence>
<dbReference type="EMBL" id="QXFV01000552">
    <property type="protein sequence ID" value="KAE9034353.1"/>
    <property type="molecule type" value="Genomic_DNA"/>
</dbReference>
<evidence type="ECO:0000313" key="7">
    <source>
        <dbReference type="Proteomes" id="UP000435112"/>
    </source>
</evidence>
<keyword evidence="1" id="KW-0732">Signal</keyword>
<gene>
    <name evidence="3" type="ORF">PR001_g9768</name>
    <name evidence="2" type="ORF">PR002_g9839</name>
    <name evidence="4" type="ORF">PR003_g1440</name>
</gene>
<dbReference type="EMBL" id="QXFU01000538">
    <property type="protein sequence ID" value="KAE9030597.1"/>
    <property type="molecule type" value="Genomic_DNA"/>
</dbReference>